<sequence>MSRFSEQFGIKPTDQDDWFDTYLPSDTNFCVDPFLIWSDTDARWFEAHNHTLDFFATAFRLVRESQGNEQSAAWKQAQSFLVFPEPKEFCLGVAAGSSDGAGAGHILQEGMLDGIRTALGLGFDNVPHIEMLALFQGGMGLDRISDAVCDILKSYFIQYTQDIARRHGVPMESFRVNNASWSEEFACWQTKEVELPLNPFAKTRRPVLLVPKRFLKDIPVVTANGFWRYAWGKHADELRVNFNYDIARNVDRWTKAKLARQNPTIVASYLKDLEHKEHEPYPVDKDPKLRTRWWEMGAAMANRLPLTHVPQDHSEFPDFVNAIIQSFRHGVEHQDDWQNFWHQGVSLPEKKVQSLFRSCAKHYCKANDISITGEANAGRGPVDFQFAKGWIARTVVEMKLMSNSKFWDGILAQTPQYAISEEVHVAFFVAIAYTDQEMTDSHANKVHKAARIASQRHGVEVRPVIIDARRKDSASKLKPPQEMRDELHVESDDTGDAAA</sequence>
<evidence type="ECO:0000256" key="1">
    <source>
        <dbReference type="SAM" id="MobiDB-lite"/>
    </source>
</evidence>
<dbReference type="EMBL" id="QGSV01000484">
    <property type="protein sequence ID" value="PWU43183.1"/>
    <property type="molecule type" value="Genomic_DNA"/>
</dbReference>
<evidence type="ECO:0000313" key="3">
    <source>
        <dbReference type="Proteomes" id="UP000245683"/>
    </source>
</evidence>
<organism evidence="2 3">
    <name type="scientific">Micromonospora globispora</name>
    <dbReference type="NCBI Taxonomy" id="1450148"/>
    <lineage>
        <taxon>Bacteria</taxon>
        <taxon>Bacillati</taxon>
        <taxon>Actinomycetota</taxon>
        <taxon>Actinomycetes</taxon>
        <taxon>Micromonosporales</taxon>
        <taxon>Micromonosporaceae</taxon>
        <taxon>Micromonospora</taxon>
    </lineage>
</organism>
<gene>
    <name evidence="2" type="ORF">DLJ46_32590</name>
</gene>
<dbReference type="OrthoDB" id="6691177at2"/>
<accession>A0A317JVV6</accession>
<keyword evidence="3" id="KW-1185">Reference proteome</keyword>
<dbReference type="RefSeq" id="WP_109948298.1">
    <property type="nucleotide sequence ID" value="NZ_QGSV01000484.1"/>
</dbReference>
<proteinExistence type="predicted"/>
<feature type="compositionally biased region" description="Basic and acidic residues" evidence="1">
    <location>
        <begin position="470"/>
        <end position="491"/>
    </location>
</feature>
<feature type="region of interest" description="Disordered" evidence="1">
    <location>
        <begin position="470"/>
        <end position="499"/>
    </location>
</feature>
<comment type="caution">
    <text evidence="2">The sequence shown here is derived from an EMBL/GenBank/DDBJ whole genome shotgun (WGS) entry which is preliminary data.</text>
</comment>
<name>A0A317JVV6_9ACTN</name>
<evidence type="ECO:0000313" key="2">
    <source>
        <dbReference type="EMBL" id="PWU43183.1"/>
    </source>
</evidence>
<reference evidence="3" key="1">
    <citation type="submission" date="2018-05" db="EMBL/GenBank/DDBJ databases">
        <title>Micromonospora globispora sp. nov. and Micromonospora rugosa sp. nov., isolated from marine sediment.</title>
        <authorList>
            <person name="Carro L."/>
            <person name="Aysel V."/>
            <person name="Cetin D."/>
            <person name="Igual J.M."/>
            <person name="Klenk H.-P."/>
            <person name="Trujillo M.E."/>
            <person name="Sahin N."/>
        </authorList>
    </citation>
    <scope>NUCLEOTIDE SEQUENCE [LARGE SCALE GENOMIC DNA]</scope>
    <source>
        <strain evidence="3">S2904</strain>
    </source>
</reference>
<dbReference type="Proteomes" id="UP000245683">
    <property type="component" value="Unassembled WGS sequence"/>
</dbReference>
<dbReference type="AlphaFoldDB" id="A0A317JVV6"/>
<protein>
    <submittedName>
        <fullName evidence="2">Uncharacterized protein</fullName>
    </submittedName>
</protein>